<dbReference type="InterPro" id="IPR003599">
    <property type="entry name" value="Ig_sub"/>
</dbReference>
<dbReference type="SMART" id="SM00406">
    <property type="entry name" value="IGv"/>
    <property type="match status" value="1"/>
</dbReference>
<dbReference type="InterPro" id="IPR003597">
    <property type="entry name" value="Ig_C1-set"/>
</dbReference>
<name>A0AAD8GD90_ACIOX</name>
<reference evidence="8" key="1">
    <citation type="submission" date="2022-02" db="EMBL/GenBank/DDBJ databases">
        <title>Atlantic sturgeon de novo genome assembly.</title>
        <authorList>
            <person name="Stock M."/>
            <person name="Klopp C."/>
            <person name="Guiguen Y."/>
            <person name="Cabau C."/>
            <person name="Parinello H."/>
            <person name="Santidrian Yebra-Pimentel E."/>
            <person name="Kuhl H."/>
            <person name="Dirks R.P."/>
            <person name="Guessner J."/>
            <person name="Wuertz S."/>
            <person name="Du K."/>
            <person name="Schartl M."/>
        </authorList>
    </citation>
    <scope>NUCLEOTIDE SEQUENCE</scope>
    <source>
        <strain evidence="8">STURGEONOMICS-FGT-2020</strain>
        <tissue evidence="8">Whole blood</tissue>
    </source>
</reference>
<proteinExistence type="predicted"/>
<gene>
    <name evidence="8" type="ORF">AOXY_G4681</name>
</gene>
<dbReference type="AlphaFoldDB" id="A0AAD8GD90"/>
<accession>A0AAD8GD90</accession>
<feature type="domain" description="Ig-like" evidence="7">
    <location>
        <begin position="1"/>
        <end position="94"/>
    </location>
</feature>
<dbReference type="Proteomes" id="UP001230051">
    <property type="component" value="Unassembled WGS sequence"/>
</dbReference>
<dbReference type="Gene3D" id="2.60.40.10">
    <property type="entry name" value="Immunoglobulins"/>
    <property type="match status" value="2"/>
</dbReference>
<dbReference type="InterPro" id="IPR051117">
    <property type="entry name" value="TRG_var/const_region"/>
</dbReference>
<dbReference type="PROSITE" id="PS50835">
    <property type="entry name" value="IG_LIKE"/>
    <property type="match status" value="2"/>
</dbReference>
<comment type="subcellular location">
    <subcellularLocation>
        <location evidence="1">Membrane</location>
    </subcellularLocation>
</comment>
<organism evidence="8 9">
    <name type="scientific">Acipenser oxyrinchus oxyrinchus</name>
    <dbReference type="NCBI Taxonomy" id="40147"/>
    <lineage>
        <taxon>Eukaryota</taxon>
        <taxon>Metazoa</taxon>
        <taxon>Chordata</taxon>
        <taxon>Craniata</taxon>
        <taxon>Vertebrata</taxon>
        <taxon>Euteleostomi</taxon>
        <taxon>Actinopterygii</taxon>
        <taxon>Chondrostei</taxon>
        <taxon>Acipenseriformes</taxon>
        <taxon>Acipenseridae</taxon>
        <taxon>Acipenser</taxon>
    </lineage>
</organism>
<evidence type="ECO:0000256" key="1">
    <source>
        <dbReference type="ARBA" id="ARBA00004370"/>
    </source>
</evidence>
<evidence type="ECO:0000256" key="2">
    <source>
        <dbReference type="ARBA" id="ARBA00022692"/>
    </source>
</evidence>
<dbReference type="CDD" id="cd00098">
    <property type="entry name" value="IgC1"/>
    <property type="match status" value="1"/>
</dbReference>
<keyword evidence="3" id="KW-1133">Transmembrane helix</keyword>
<dbReference type="PANTHER" id="PTHR19256:SF65">
    <property type="entry name" value="T CELL RECEPTOR GAMMA CONSTANT 1-RELATED"/>
    <property type="match status" value="1"/>
</dbReference>
<feature type="non-terminal residue" evidence="8">
    <location>
        <position position="1"/>
    </location>
</feature>
<dbReference type="SUPFAM" id="SSF48726">
    <property type="entry name" value="Immunoglobulin"/>
    <property type="match status" value="2"/>
</dbReference>
<dbReference type="InterPro" id="IPR007110">
    <property type="entry name" value="Ig-like_dom"/>
</dbReference>
<dbReference type="SMART" id="SM00407">
    <property type="entry name" value="IGc1"/>
    <property type="match status" value="1"/>
</dbReference>
<evidence type="ECO:0000313" key="8">
    <source>
        <dbReference type="EMBL" id="KAK1172175.1"/>
    </source>
</evidence>
<evidence type="ECO:0000256" key="6">
    <source>
        <dbReference type="ARBA" id="ARBA00023319"/>
    </source>
</evidence>
<dbReference type="Pfam" id="PF07686">
    <property type="entry name" value="V-set"/>
    <property type="match status" value="1"/>
</dbReference>
<keyword evidence="5" id="KW-0675">Receptor</keyword>
<evidence type="ECO:0000313" key="9">
    <source>
        <dbReference type="Proteomes" id="UP001230051"/>
    </source>
</evidence>
<evidence type="ECO:0000256" key="4">
    <source>
        <dbReference type="ARBA" id="ARBA00023136"/>
    </source>
</evidence>
<keyword evidence="2" id="KW-0812">Transmembrane</keyword>
<keyword evidence="4" id="KW-0472">Membrane</keyword>
<evidence type="ECO:0000256" key="3">
    <source>
        <dbReference type="ARBA" id="ARBA00022989"/>
    </source>
</evidence>
<comment type="caution">
    <text evidence="8">The sequence shown here is derived from an EMBL/GenBank/DDBJ whole genome shotgun (WGS) entry which is preliminary data.</text>
</comment>
<sequence length="231" mass="26077">AVSMIQELSMIRSTGRTARLKCEVNGVADISSAYIHWYRHKEGKALVRILYKAAGSTVYDDTTLENRCVVDRADKTDTLTITKILKDDSATYYCAYWDTHTFTPCGTMASLIIHVLSVDTPLTKPRLTVFPPSSKNGHVTLVCLAEKYFPDVIKIEWKKNNEIVSEAKAQLEKDKAAIVLKVTDNEDFVKDRYLCRVTHEALPNGHYEEELPKIKGIAHAINLINGYYCTM</sequence>
<dbReference type="Pfam" id="PF07654">
    <property type="entry name" value="C1-set"/>
    <property type="match status" value="1"/>
</dbReference>
<protein>
    <recommendedName>
        <fullName evidence="7">Ig-like domain-containing protein</fullName>
    </recommendedName>
</protein>
<keyword evidence="9" id="KW-1185">Reference proteome</keyword>
<dbReference type="SMART" id="SM00409">
    <property type="entry name" value="IG"/>
    <property type="match status" value="1"/>
</dbReference>
<dbReference type="InterPro" id="IPR013106">
    <property type="entry name" value="Ig_V-set"/>
</dbReference>
<dbReference type="GO" id="GO:0016020">
    <property type="term" value="C:membrane"/>
    <property type="evidence" value="ECO:0007669"/>
    <property type="project" value="UniProtKB-SubCell"/>
</dbReference>
<evidence type="ECO:0000256" key="5">
    <source>
        <dbReference type="ARBA" id="ARBA00023170"/>
    </source>
</evidence>
<evidence type="ECO:0000259" key="7">
    <source>
        <dbReference type="PROSITE" id="PS50835"/>
    </source>
</evidence>
<keyword evidence="6" id="KW-0393">Immunoglobulin domain</keyword>
<dbReference type="InterPro" id="IPR013783">
    <property type="entry name" value="Ig-like_fold"/>
</dbReference>
<dbReference type="InterPro" id="IPR036179">
    <property type="entry name" value="Ig-like_dom_sf"/>
</dbReference>
<dbReference type="EMBL" id="JAGXEW010000004">
    <property type="protein sequence ID" value="KAK1172175.1"/>
    <property type="molecule type" value="Genomic_DNA"/>
</dbReference>
<dbReference type="PANTHER" id="PTHR19256">
    <property type="entry name" value="T-CELL RECEPTOR GAMMA CHAIN"/>
    <property type="match status" value="1"/>
</dbReference>
<feature type="domain" description="Ig-like" evidence="7">
    <location>
        <begin position="125"/>
        <end position="212"/>
    </location>
</feature>